<feature type="non-terminal residue" evidence="1">
    <location>
        <position position="90"/>
    </location>
</feature>
<name>A0ACA9QYE3_9GLOM</name>
<evidence type="ECO:0000313" key="1">
    <source>
        <dbReference type="EMBL" id="CAG8768788.1"/>
    </source>
</evidence>
<proteinExistence type="predicted"/>
<accession>A0ACA9QYE3</accession>
<comment type="caution">
    <text evidence="1">The sequence shown here is derived from an EMBL/GenBank/DDBJ whole genome shotgun (WGS) entry which is preliminary data.</text>
</comment>
<feature type="non-terminal residue" evidence="1">
    <location>
        <position position="1"/>
    </location>
</feature>
<dbReference type="Proteomes" id="UP000789702">
    <property type="component" value="Unassembled WGS sequence"/>
</dbReference>
<keyword evidence="2" id="KW-1185">Reference proteome</keyword>
<sequence>NMISRLEKLKQDLFEWKDTMKRAQENYYYLTFYTAKHVLAFYDYFSCKGKVDSKTLETCEILLRFVSKGAKLPPNRGDIKIDIDQMNFYE</sequence>
<reference evidence="1" key="1">
    <citation type="submission" date="2021-06" db="EMBL/GenBank/DDBJ databases">
        <authorList>
            <person name="Kallberg Y."/>
            <person name="Tangrot J."/>
            <person name="Rosling A."/>
        </authorList>
    </citation>
    <scope>NUCLEOTIDE SEQUENCE</scope>
    <source>
        <strain evidence="1">IL203A</strain>
    </source>
</reference>
<gene>
    <name evidence="1" type="ORF">DHETER_LOCUS15715</name>
</gene>
<protein>
    <submittedName>
        <fullName evidence="1">11839_t:CDS:1</fullName>
    </submittedName>
</protein>
<evidence type="ECO:0000313" key="2">
    <source>
        <dbReference type="Proteomes" id="UP000789702"/>
    </source>
</evidence>
<organism evidence="1 2">
    <name type="scientific">Dentiscutata heterogama</name>
    <dbReference type="NCBI Taxonomy" id="1316150"/>
    <lineage>
        <taxon>Eukaryota</taxon>
        <taxon>Fungi</taxon>
        <taxon>Fungi incertae sedis</taxon>
        <taxon>Mucoromycota</taxon>
        <taxon>Glomeromycotina</taxon>
        <taxon>Glomeromycetes</taxon>
        <taxon>Diversisporales</taxon>
        <taxon>Gigasporaceae</taxon>
        <taxon>Dentiscutata</taxon>
    </lineage>
</organism>
<dbReference type="EMBL" id="CAJVPU010055513">
    <property type="protein sequence ID" value="CAG8768788.1"/>
    <property type="molecule type" value="Genomic_DNA"/>
</dbReference>